<dbReference type="PANTHER" id="PTHR21091:SF169">
    <property type="entry name" value="UROPORPHYRINOGEN DECARBOXYLASE"/>
    <property type="match status" value="1"/>
</dbReference>
<keyword evidence="5 7" id="KW-0456">Lyase</keyword>
<dbReference type="AlphaFoldDB" id="A0A3R6AY15"/>
<dbReference type="EC" id="4.1.1.37" evidence="3 7"/>
<comment type="function">
    <text evidence="7">Catalyzes the decarboxylation of four acetate groups of uroporphyrinogen-III to yield coproporphyrinogen-III.</text>
</comment>
<keyword evidence="4 7" id="KW-0210">Decarboxylase</keyword>
<dbReference type="InterPro" id="IPR000257">
    <property type="entry name" value="Uroporphyrinogen_deCOase"/>
</dbReference>
<feature type="site" description="Transition state stabilizer" evidence="7">
    <location>
        <position position="74"/>
    </location>
</feature>
<feature type="domain" description="Uroporphyrinogen decarboxylase (URO-D)" evidence="10">
    <location>
        <begin position="20"/>
        <end position="29"/>
    </location>
</feature>
<evidence type="ECO:0000256" key="1">
    <source>
        <dbReference type="ARBA" id="ARBA00004804"/>
    </source>
</evidence>
<evidence type="ECO:0000256" key="2">
    <source>
        <dbReference type="ARBA" id="ARBA00009935"/>
    </source>
</evidence>
<dbReference type="Proteomes" id="UP000287502">
    <property type="component" value="Chromosome"/>
</dbReference>
<dbReference type="HAMAP" id="MF_00218">
    <property type="entry name" value="URO_D"/>
    <property type="match status" value="1"/>
</dbReference>
<comment type="similarity">
    <text evidence="2 7 9">Belongs to the uroporphyrinogen decarboxylase family.</text>
</comment>
<comment type="pathway">
    <text evidence="1 7 8">Porphyrin-containing compound metabolism; protoporphyrin-IX biosynthesis; coproporphyrinogen-III from 5-aminolevulinate: step 4/4.</text>
</comment>
<evidence type="ECO:0000256" key="3">
    <source>
        <dbReference type="ARBA" id="ARBA00012288"/>
    </source>
</evidence>
<evidence type="ECO:0000256" key="9">
    <source>
        <dbReference type="RuleBase" id="RU004169"/>
    </source>
</evidence>
<dbReference type="PANTHER" id="PTHR21091">
    <property type="entry name" value="METHYLTETRAHYDROFOLATE:HOMOCYSTEINE METHYLTRANSFERASE RELATED"/>
    <property type="match status" value="1"/>
</dbReference>
<dbReference type="RefSeq" id="WP_128466447.1">
    <property type="nucleotide sequence ID" value="NZ_CP035108.1"/>
</dbReference>
<gene>
    <name evidence="7 12" type="primary">hemE</name>
    <name evidence="12" type="ORF">EP073_07030</name>
</gene>
<keyword evidence="13" id="KW-1185">Reference proteome</keyword>
<evidence type="ECO:0000256" key="6">
    <source>
        <dbReference type="ARBA" id="ARBA00023244"/>
    </source>
</evidence>
<feature type="binding site" evidence="7">
    <location>
        <begin position="25"/>
        <end position="29"/>
    </location>
    <ligand>
        <name>substrate</name>
    </ligand>
</feature>
<dbReference type="GO" id="GO:0006782">
    <property type="term" value="P:protoporphyrinogen IX biosynthetic process"/>
    <property type="evidence" value="ECO:0007669"/>
    <property type="project" value="UniProtKB-UniRule"/>
</dbReference>
<dbReference type="GO" id="GO:0004853">
    <property type="term" value="F:uroporphyrinogen decarboxylase activity"/>
    <property type="evidence" value="ECO:0007669"/>
    <property type="project" value="UniProtKB-UniRule"/>
</dbReference>
<comment type="subcellular location">
    <subcellularLocation>
        <location evidence="7">Cytoplasm</location>
    </subcellularLocation>
</comment>
<keyword evidence="6 7" id="KW-0627">Porphyrin biosynthesis</keyword>
<feature type="binding site" evidence="7">
    <location>
        <position position="314"/>
    </location>
    <ligand>
        <name>substrate</name>
    </ligand>
</feature>
<accession>A0A3R6AY15</accession>
<dbReference type="GO" id="GO:0005829">
    <property type="term" value="C:cytosol"/>
    <property type="evidence" value="ECO:0007669"/>
    <property type="project" value="TreeGrafter"/>
</dbReference>
<feature type="binding site" evidence="7">
    <location>
        <position position="202"/>
    </location>
    <ligand>
        <name>substrate</name>
    </ligand>
</feature>
<comment type="caution">
    <text evidence="7">Lacks conserved residue(s) required for the propagation of feature annotation.</text>
</comment>
<dbReference type="KEGG" id="gtl:EP073_07030"/>
<feature type="binding site" evidence="7">
    <location>
        <position position="74"/>
    </location>
    <ligand>
        <name>substrate</name>
    </ligand>
</feature>
<evidence type="ECO:0000256" key="5">
    <source>
        <dbReference type="ARBA" id="ARBA00023239"/>
    </source>
</evidence>
<dbReference type="EMBL" id="CP035108">
    <property type="protein sequence ID" value="QAR33161.1"/>
    <property type="molecule type" value="Genomic_DNA"/>
</dbReference>
<protein>
    <recommendedName>
        <fullName evidence="3 7">Uroporphyrinogen decarboxylase</fullName>
        <shortName evidence="7">UPD</shortName>
        <shortName evidence="7">URO-D</shortName>
        <ecNumber evidence="3 7">4.1.1.37</ecNumber>
    </recommendedName>
</protein>
<dbReference type="PROSITE" id="PS00907">
    <property type="entry name" value="UROD_2"/>
    <property type="match status" value="1"/>
</dbReference>
<name>A0A3R6AY15_9BACT</name>
<sequence>MAFNDLLLRTLNGEKTERPPIWLMRQAGRYMKEYRDVRSKVSFLELCKTPELACEVVLQPIDAFGLDCAILFSDILVPIEPMGVNLDFKPAPYISNPVRTLEDADRMRLVNPKTELKFVMDAIKLMISKLNVPLIGFSGAPFTLACYMIEGEGSKSFLEVKKLMHNNTKAYTVLMEKLTDNTISYLQAQVDSGCPVVQMFDTWAGLVSTYEYEEFIFPYVQRVAESVKGAHFIYFAKDSSSFYPLIKNLNCAALGVDWKTSLKQADAALEHKFVLQGNMDPALLFADKATITKYANIILEEGKSLKGHIFNLGHGIMPQTPVENVKHLVDIVKGV</sequence>
<feature type="domain" description="Uroporphyrinogen decarboxylase (URO-D)" evidence="11">
    <location>
        <begin position="135"/>
        <end position="151"/>
    </location>
</feature>
<dbReference type="PROSITE" id="PS00906">
    <property type="entry name" value="UROD_1"/>
    <property type="match status" value="1"/>
</dbReference>
<dbReference type="SUPFAM" id="SSF51726">
    <property type="entry name" value="UROD/MetE-like"/>
    <property type="match status" value="1"/>
</dbReference>
<comment type="subunit">
    <text evidence="7">Homodimer.</text>
</comment>
<evidence type="ECO:0000259" key="10">
    <source>
        <dbReference type="PROSITE" id="PS00906"/>
    </source>
</evidence>
<evidence type="ECO:0000313" key="12">
    <source>
        <dbReference type="EMBL" id="QAR33161.1"/>
    </source>
</evidence>
<comment type="catalytic activity">
    <reaction evidence="7 8">
        <text>uroporphyrinogen III + 4 H(+) = coproporphyrinogen III + 4 CO2</text>
        <dbReference type="Rhea" id="RHEA:19865"/>
        <dbReference type="ChEBI" id="CHEBI:15378"/>
        <dbReference type="ChEBI" id="CHEBI:16526"/>
        <dbReference type="ChEBI" id="CHEBI:57308"/>
        <dbReference type="ChEBI" id="CHEBI:57309"/>
        <dbReference type="EC" id="4.1.1.37"/>
    </reaction>
</comment>
<dbReference type="InterPro" id="IPR006361">
    <property type="entry name" value="Uroporphyrinogen_deCO2ase_HemE"/>
</dbReference>
<dbReference type="UniPathway" id="UPA00251">
    <property type="reaction ID" value="UER00321"/>
</dbReference>
<dbReference type="OrthoDB" id="9806656at2"/>
<dbReference type="NCBIfam" id="TIGR01464">
    <property type="entry name" value="hemE"/>
    <property type="match status" value="1"/>
</dbReference>
<evidence type="ECO:0000313" key="13">
    <source>
        <dbReference type="Proteomes" id="UP000287502"/>
    </source>
</evidence>
<dbReference type="InterPro" id="IPR038071">
    <property type="entry name" value="UROD/MetE-like_sf"/>
</dbReference>
<evidence type="ECO:0000256" key="8">
    <source>
        <dbReference type="RuleBase" id="RU000554"/>
    </source>
</evidence>
<dbReference type="Pfam" id="PF01208">
    <property type="entry name" value="URO-D"/>
    <property type="match status" value="1"/>
</dbReference>
<evidence type="ECO:0000256" key="7">
    <source>
        <dbReference type="HAMAP-Rule" id="MF_00218"/>
    </source>
</evidence>
<dbReference type="CDD" id="cd00717">
    <property type="entry name" value="URO-D"/>
    <property type="match status" value="1"/>
</dbReference>
<dbReference type="Gene3D" id="3.20.20.210">
    <property type="match status" value="1"/>
</dbReference>
<reference evidence="12 13" key="1">
    <citation type="submission" date="2019-01" db="EMBL/GenBank/DDBJ databases">
        <title>Geovibrio thiophilus DSM 11263, complete genome.</title>
        <authorList>
            <person name="Spring S."/>
            <person name="Bunk B."/>
            <person name="Sproer C."/>
        </authorList>
    </citation>
    <scope>NUCLEOTIDE SEQUENCE [LARGE SCALE GENOMIC DNA]</scope>
    <source>
        <strain evidence="12 13">DSM 11263</strain>
    </source>
</reference>
<evidence type="ECO:0000259" key="11">
    <source>
        <dbReference type="PROSITE" id="PS00907"/>
    </source>
</evidence>
<organism evidence="12 13">
    <name type="scientific">Geovibrio thiophilus</name>
    <dbReference type="NCBI Taxonomy" id="139438"/>
    <lineage>
        <taxon>Bacteria</taxon>
        <taxon>Pseudomonadati</taxon>
        <taxon>Deferribacterota</taxon>
        <taxon>Deferribacteres</taxon>
        <taxon>Deferribacterales</taxon>
        <taxon>Geovibrionaceae</taxon>
        <taxon>Geovibrio</taxon>
    </lineage>
</organism>
<keyword evidence="7" id="KW-0963">Cytoplasm</keyword>
<proteinExistence type="inferred from homology"/>
<feature type="binding site" evidence="7">
    <location>
        <position position="147"/>
    </location>
    <ligand>
        <name>substrate</name>
    </ligand>
</feature>
<evidence type="ECO:0000256" key="4">
    <source>
        <dbReference type="ARBA" id="ARBA00022793"/>
    </source>
</evidence>